<protein>
    <submittedName>
        <fullName evidence="2">Uncharacterized protein</fullName>
    </submittedName>
</protein>
<feature type="non-terminal residue" evidence="2">
    <location>
        <position position="1"/>
    </location>
</feature>
<comment type="caution">
    <text evidence="2">The sequence shown here is derived from an EMBL/GenBank/DDBJ whole genome shotgun (WGS) entry which is preliminary data.</text>
</comment>
<reference evidence="2" key="1">
    <citation type="journal article" date="2014" name="Front. Microbiol.">
        <title>High frequency of phylogenetically diverse reductive dehalogenase-homologous genes in deep subseafloor sedimentary metagenomes.</title>
        <authorList>
            <person name="Kawai M."/>
            <person name="Futagami T."/>
            <person name="Toyoda A."/>
            <person name="Takaki Y."/>
            <person name="Nishi S."/>
            <person name="Hori S."/>
            <person name="Arai W."/>
            <person name="Tsubouchi T."/>
            <person name="Morono Y."/>
            <person name="Uchiyama I."/>
            <person name="Ito T."/>
            <person name="Fujiyama A."/>
            <person name="Inagaki F."/>
            <person name="Takami H."/>
        </authorList>
    </citation>
    <scope>NUCLEOTIDE SEQUENCE</scope>
    <source>
        <strain evidence="2">Expedition CK06-06</strain>
    </source>
</reference>
<organism evidence="2">
    <name type="scientific">marine sediment metagenome</name>
    <dbReference type="NCBI Taxonomy" id="412755"/>
    <lineage>
        <taxon>unclassified sequences</taxon>
        <taxon>metagenomes</taxon>
        <taxon>ecological metagenomes</taxon>
    </lineage>
</organism>
<evidence type="ECO:0000313" key="2">
    <source>
        <dbReference type="EMBL" id="GAH84176.1"/>
    </source>
</evidence>
<accession>X1IP03</accession>
<dbReference type="AlphaFoldDB" id="X1IP03"/>
<evidence type="ECO:0000256" key="1">
    <source>
        <dbReference type="SAM" id="MobiDB-lite"/>
    </source>
</evidence>
<proteinExistence type="predicted"/>
<feature type="non-terminal residue" evidence="2">
    <location>
        <position position="185"/>
    </location>
</feature>
<sequence length="185" mass="20427">AGKKTTDASESTIAKEVGAESEASQPQATCQPLLLEESLGPLNAKVQGRGWDAGGLVAAIRQRQLFKPAVIVTTSLAEKERRTSYFVTRYHARQDCAETEKAMEQDLGLPAGSLIIYCPAYEPHVKSVETRVLVEGPAAKPLWRHPLFKDEARVLTDKYASLWKLYVFLDAALFANPMIRQQVAK</sequence>
<gene>
    <name evidence="2" type="ORF">S03H2_66856</name>
</gene>
<name>X1IP03_9ZZZZ</name>
<dbReference type="EMBL" id="BARU01043702">
    <property type="protein sequence ID" value="GAH84176.1"/>
    <property type="molecule type" value="Genomic_DNA"/>
</dbReference>
<feature type="region of interest" description="Disordered" evidence="1">
    <location>
        <begin position="1"/>
        <end position="26"/>
    </location>
</feature>